<keyword evidence="2" id="KW-1185">Reference proteome</keyword>
<dbReference type="VEuPathDB" id="FungiDB:SCODWIG_02932"/>
<dbReference type="Pfam" id="PF04628">
    <property type="entry name" value="Sedlin_N"/>
    <property type="match status" value="1"/>
</dbReference>
<dbReference type="SUPFAM" id="SSF64356">
    <property type="entry name" value="SNARE-like"/>
    <property type="match status" value="1"/>
</dbReference>
<dbReference type="InterPro" id="IPR006722">
    <property type="entry name" value="Sedlin"/>
</dbReference>
<gene>
    <name evidence="1" type="ORF">SCODWIG_02932</name>
</gene>
<organism evidence="1 2">
    <name type="scientific">Saccharomycodes ludwigii</name>
    <dbReference type="NCBI Taxonomy" id="36035"/>
    <lineage>
        <taxon>Eukaryota</taxon>
        <taxon>Fungi</taxon>
        <taxon>Dikarya</taxon>
        <taxon>Ascomycota</taxon>
        <taxon>Saccharomycotina</taxon>
        <taxon>Saccharomycetes</taxon>
        <taxon>Saccharomycodales</taxon>
        <taxon>Saccharomycodaceae</taxon>
        <taxon>Saccharomycodes</taxon>
    </lineage>
</organism>
<dbReference type="GO" id="GO:0006888">
    <property type="term" value="P:endoplasmic reticulum to Golgi vesicle-mediated transport"/>
    <property type="evidence" value="ECO:0007669"/>
    <property type="project" value="InterPro"/>
</dbReference>
<accession>A0A376B975</accession>
<dbReference type="EMBL" id="UFAJ01000592">
    <property type="protein sequence ID" value="SSD61171.1"/>
    <property type="molecule type" value="Genomic_DNA"/>
</dbReference>
<name>A0A376B975_9ASCO</name>
<protein>
    <submittedName>
        <fullName evidence="1">Related to Trafficking protein particle complex subunit 20</fullName>
    </submittedName>
</protein>
<dbReference type="CDD" id="cd14825">
    <property type="entry name" value="TRAPPC2_sedlin"/>
    <property type="match status" value="1"/>
</dbReference>
<dbReference type="InterPro" id="IPR011012">
    <property type="entry name" value="Longin-like_dom_sf"/>
</dbReference>
<evidence type="ECO:0000313" key="2">
    <source>
        <dbReference type="Proteomes" id="UP000262825"/>
    </source>
</evidence>
<dbReference type="Proteomes" id="UP000262825">
    <property type="component" value="Unassembled WGS sequence"/>
</dbReference>
<dbReference type="AlphaFoldDB" id="A0A376B975"/>
<dbReference type="OrthoDB" id="10252102at2759"/>
<evidence type="ECO:0000313" key="1">
    <source>
        <dbReference type="EMBL" id="SSD61171.1"/>
    </source>
</evidence>
<proteinExistence type="predicted"/>
<dbReference type="PANTHER" id="PTHR12403">
    <property type="entry name" value="TRAFFICKING PROTEIN PARTICLE COMPLEX SUBUNIT 2"/>
    <property type="match status" value="1"/>
</dbReference>
<sequence length="195" mass="21292">MSSAQYFVIIANDQDTPLYEAQLSSTSSNSVTELYPFIANSALDIIEDLQWRTNSSSSSFSSSSSTGFPISFGNDNGFNGIGNPGNTGGSSSPSLFFGAKQNNNSKDLLGASYLGFIDHYYQSPISAYITFGNTKFILIHSSNMPINGNNIKVFYQLVHELYLKTLMNPFYINGSAINSPMFDAKVRAFAAKYLI</sequence>
<reference evidence="2" key="1">
    <citation type="submission" date="2018-06" db="EMBL/GenBank/DDBJ databases">
        <authorList>
            <person name="Guldener U."/>
        </authorList>
    </citation>
    <scope>NUCLEOTIDE SEQUENCE [LARGE SCALE GENOMIC DNA]</scope>
    <source>
        <strain evidence="2">UTAD17</strain>
    </source>
</reference>
<dbReference type="Gene3D" id="3.30.450.70">
    <property type="match status" value="1"/>
</dbReference>
<dbReference type="GO" id="GO:0005737">
    <property type="term" value="C:cytoplasm"/>
    <property type="evidence" value="ECO:0007669"/>
    <property type="project" value="GOC"/>
</dbReference>